<dbReference type="Proteomes" id="UP000515163">
    <property type="component" value="Unplaced"/>
</dbReference>
<dbReference type="PANTHER" id="PTHR15876:SF8">
    <property type="entry name" value="TRANSMEMBRANE PROTEIN ADIPOCYTE-ASSOCIATED 1"/>
    <property type="match status" value="1"/>
</dbReference>
<feature type="transmembrane region" description="Helical" evidence="6">
    <location>
        <begin position="78"/>
        <end position="96"/>
    </location>
</feature>
<accession>A0A6P8I7F4</accession>
<dbReference type="KEGG" id="aten:116298819"/>
<feature type="transmembrane region" description="Helical" evidence="6">
    <location>
        <begin position="116"/>
        <end position="138"/>
    </location>
</feature>
<protein>
    <submittedName>
        <fullName evidence="8">Transmembrane protein adipocyte-associated 1 homolog</fullName>
    </submittedName>
</protein>
<dbReference type="InParanoid" id="A0A6P8I7F4"/>
<keyword evidence="3 6" id="KW-0812">Transmembrane</keyword>
<feature type="transmembrane region" description="Helical" evidence="6">
    <location>
        <begin position="263"/>
        <end position="281"/>
    </location>
</feature>
<evidence type="ECO:0000256" key="2">
    <source>
        <dbReference type="ARBA" id="ARBA00010125"/>
    </source>
</evidence>
<comment type="subcellular location">
    <subcellularLocation>
        <location evidence="1">Membrane</location>
        <topology evidence="1">Multi-pass membrane protein</topology>
    </subcellularLocation>
</comment>
<feature type="transmembrane region" description="Helical" evidence="6">
    <location>
        <begin position="44"/>
        <end position="66"/>
    </location>
</feature>
<evidence type="ECO:0000256" key="3">
    <source>
        <dbReference type="ARBA" id="ARBA00022692"/>
    </source>
</evidence>
<sequence length="329" mass="37258">MSSSKLEGFIKTTNSTSQSTITRYFCNYVLYATVKESSIRILDIVLLVPNALFMVFLFFGLSKALLKFNLVHCPIVKTVFTLVFAVCITGVIKSFVSMLLRTSKREKHKNDLVIKILWLILRCLVLSVEMCVIIFALCAGKVDSKYGVRAVLLISSTCIIIFTSTQATLEFTLRKNEIYGGRYNIFEHGGMIFWFASSIVFAIVYCVIIILPFTRLRQHHIFPMKKSFYWYCGILSVLNIVQSIGSGLVVFSKEPVGICLVDITSISYFSLFGPFVYLIFLSDFLQSKTSHILTSTRHSFSYQPIPDSFLPPEEINDDLSSYAYYGSIS</sequence>
<keyword evidence="7" id="KW-1185">Reference proteome</keyword>
<evidence type="ECO:0000256" key="5">
    <source>
        <dbReference type="ARBA" id="ARBA00023136"/>
    </source>
</evidence>
<gene>
    <name evidence="8" type="primary">LOC116298819</name>
</gene>
<feature type="transmembrane region" description="Helical" evidence="6">
    <location>
        <begin position="191"/>
        <end position="216"/>
    </location>
</feature>
<keyword evidence="4 6" id="KW-1133">Transmembrane helix</keyword>
<evidence type="ECO:0000313" key="8">
    <source>
        <dbReference type="RefSeq" id="XP_031563241.1"/>
    </source>
</evidence>
<name>A0A6P8I7F4_ACTTE</name>
<evidence type="ECO:0000256" key="1">
    <source>
        <dbReference type="ARBA" id="ARBA00004141"/>
    </source>
</evidence>
<evidence type="ECO:0000256" key="4">
    <source>
        <dbReference type="ARBA" id="ARBA00022989"/>
    </source>
</evidence>
<dbReference type="PANTHER" id="PTHR15876">
    <property type="entry name" value="TRANSMEMBRANE PROTEIN ADIPOCYTE-ASSOCIATED 1"/>
    <property type="match status" value="1"/>
</dbReference>
<feature type="transmembrane region" description="Helical" evidence="6">
    <location>
        <begin position="150"/>
        <end position="171"/>
    </location>
</feature>
<dbReference type="InterPro" id="IPR018781">
    <property type="entry name" value="TPRA1/CAND2/CAND8"/>
</dbReference>
<dbReference type="FunCoup" id="A0A6P8I7F4">
    <property type="interactions" value="542"/>
</dbReference>
<proteinExistence type="inferred from homology"/>
<comment type="similarity">
    <text evidence="2">Belongs to the UPF0359 family.</text>
</comment>
<dbReference type="GeneID" id="116298819"/>
<feature type="transmembrane region" description="Helical" evidence="6">
    <location>
        <begin position="228"/>
        <end position="251"/>
    </location>
</feature>
<keyword evidence="5 6" id="KW-0472">Membrane</keyword>
<dbReference type="RefSeq" id="XP_031563241.1">
    <property type="nucleotide sequence ID" value="XM_031707381.1"/>
</dbReference>
<reference evidence="8" key="1">
    <citation type="submission" date="2025-08" db="UniProtKB">
        <authorList>
            <consortium name="RefSeq"/>
        </authorList>
    </citation>
    <scope>IDENTIFICATION</scope>
    <source>
        <tissue evidence="8">Tentacle</tissue>
    </source>
</reference>
<evidence type="ECO:0000256" key="6">
    <source>
        <dbReference type="SAM" id="Phobius"/>
    </source>
</evidence>
<dbReference type="Pfam" id="PF10160">
    <property type="entry name" value="Tmemb_40"/>
    <property type="match status" value="1"/>
</dbReference>
<organism evidence="7 8">
    <name type="scientific">Actinia tenebrosa</name>
    <name type="common">Australian red waratah sea anemone</name>
    <dbReference type="NCBI Taxonomy" id="6105"/>
    <lineage>
        <taxon>Eukaryota</taxon>
        <taxon>Metazoa</taxon>
        <taxon>Cnidaria</taxon>
        <taxon>Anthozoa</taxon>
        <taxon>Hexacorallia</taxon>
        <taxon>Actiniaria</taxon>
        <taxon>Actiniidae</taxon>
        <taxon>Actinia</taxon>
    </lineage>
</organism>
<evidence type="ECO:0000313" key="7">
    <source>
        <dbReference type="Proteomes" id="UP000515163"/>
    </source>
</evidence>
<dbReference type="GO" id="GO:0005886">
    <property type="term" value="C:plasma membrane"/>
    <property type="evidence" value="ECO:0007669"/>
    <property type="project" value="TreeGrafter"/>
</dbReference>
<dbReference type="AlphaFoldDB" id="A0A6P8I7F4"/>
<dbReference type="GO" id="GO:0004930">
    <property type="term" value="F:G protein-coupled receptor activity"/>
    <property type="evidence" value="ECO:0007669"/>
    <property type="project" value="TreeGrafter"/>
</dbReference>
<dbReference type="OrthoDB" id="10027388at2759"/>